<dbReference type="Pfam" id="PF13855">
    <property type="entry name" value="LRR_8"/>
    <property type="match status" value="2"/>
</dbReference>
<evidence type="ECO:0000256" key="6">
    <source>
        <dbReference type="ARBA" id="ARBA00022729"/>
    </source>
</evidence>
<evidence type="ECO:0000256" key="8">
    <source>
        <dbReference type="ARBA" id="ARBA00022989"/>
    </source>
</evidence>
<accession>A0A2I0HV14</accession>
<evidence type="ECO:0000256" key="4">
    <source>
        <dbReference type="ARBA" id="ARBA00022614"/>
    </source>
</evidence>
<evidence type="ECO:0000256" key="1">
    <source>
        <dbReference type="ARBA" id="ARBA00004251"/>
    </source>
</evidence>
<keyword evidence="10" id="KW-0675">Receptor</keyword>
<dbReference type="Gene3D" id="3.80.10.10">
    <property type="entry name" value="Ribonuclease Inhibitor"/>
    <property type="match status" value="4"/>
</dbReference>
<keyword evidence="8" id="KW-1133">Transmembrane helix</keyword>
<comment type="subcellular location">
    <subcellularLocation>
        <location evidence="1">Cell membrane</location>
        <topology evidence="1">Single-pass type I membrane protein</topology>
    </subcellularLocation>
</comment>
<feature type="domain" description="Leucine-rich repeat-containing N-terminal plant-type" evidence="14">
    <location>
        <begin position="31"/>
        <end position="85"/>
    </location>
</feature>
<evidence type="ECO:0000256" key="3">
    <source>
        <dbReference type="ARBA" id="ARBA00022475"/>
    </source>
</evidence>
<feature type="compositionally biased region" description="Basic and acidic residues" evidence="12">
    <location>
        <begin position="1011"/>
        <end position="1026"/>
    </location>
</feature>
<comment type="caution">
    <text evidence="15">The sequence shown here is derived from an EMBL/GenBank/DDBJ whole genome shotgun (WGS) entry which is preliminary data.</text>
</comment>
<dbReference type="FunFam" id="3.80.10.10:FF:000041">
    <property type="entry name" value="LRR receptor-like serine/threonine-protein kinase ERECTA"/>
    <property type="match status" value="2"/>
</dbReference>
<feature type="signal peptide" evidence="13">
    <location>
        <begin position="1"/>
        <end position="23"/>
    </location>
</feature>
<dbReference type="STRING" id="22663.A0A2I0HV14"/>
<protein>
    <recommendedName>
        <fullName evidence="14">Leucine-rich repeat-containing N-terminal plant-type domain-containing protein</fullName>
    </recommendedName>
</protein>
<dbReference type="GO" id="GO:0005886">
    <property type="term" value="C:plasma membrane"/>
    <property type="evidence" value="ECO:0007669"/>
    <property type="project" value="UniProtKB-SubCell"/>
</dbReference>
<keyword evidence="3" id="KW-1003">Cell membrane</keyword>
<feature type="region of interest" description="Disordered" evidence="12">
    <location>
        <begin position="999"/>
        <end position="1026"/>
    </location>
</feature>
<dbReference type="InterPro" id="IPR046956">
    <property type="entry name" value="RLP23-like"/>
</dbReference>
<dbReference type="SUPFAM" id="SSF52047">
    <property type="entry name" value="RNI-like"/>
    <property type="match status" value="1"/>
</dbReference>
<evidence type="ECO:0000256" key="13">
    <source>
        <dbReference type="SAM" id="SignalP"/>
    </source>
</evidence>
<reference evidence="15 16" key="1">
    <citation type="submission" date="2017-11" db="EMBL/GenBank/DDBJ databases">
        <title>De-novo sequencing of pomegranate (Punica granatum L.) genome.</title>
        <authorList>
            <person name="Akparov Z."/>
            <person name="Amiraslanov A."/>
            <person name="Hajiyeva S."/>
            <person name="Abbasov M."/>
            <person name="Kaur K."/>
            <person name="Hamwieh A."/>
            <person name="Solovyev V."/>
            <person name="Salamov A."/>
            <person name="Braich B."/>
            <person name="Kosarev P."/>
            <person name="Mahmoud A."/>
            <person name="Hajiyev E."/>
            <person name="Babayeva S."/>
            <person name="Izzatullayeva V."/>
            <person name="Mammadov A."/>
            <person name="Mammadov A."/>
            <person name="Sharifova S."/>
            <person name="Ojaghi J."/>
            <person name="Eynullazada K."/>
            <person name="Bayramov B."/>
            <person name="Abdulazimova A."/>
            <person name="Shahmuradov I."/>
        </authorList>
    </citation>
    <scope>NUCLEOTIDE SEQUENCE [LARGE SCALE GENOMIC DNA]</scope>
    <source>
        <strain evidence="16">cv. AG2017</strain>
        <tissue evidence="15">Leaf</tissue>
    </source>
</reference>
<evidence type="ECO:0000259" key="14">
    <source>
        <dbReference type="Pfam" id="PF08263"/>
    </source>
</evidence>
<proteinExistence type="inferred from homology"/>
<keyword evidence="9" id="KW-0472">Membrane</keyword>
<evidence type="ECO:0000256" key="12">
    <source>
        <dbReference type="SAM" id="MobiDB-lite"/>
    </source>
</evidence>
<evidence type="ECO:0000256" key="9">
    <source>
        <dbReference type="ARBA" id="ARBA00023136"/>
    </source>
</evidence>
<dbReference type="Proteomes" id="UP000233551">
    <property type="component" value="Unassembled WGS sequence"/>
</dbReference>
<dbReference type="FunFam" id="3.80.10.10:FF:000095">
    <property type="entry name" value="LRR receptor-like serine/threonine-protein kinase GSO1"/>
    <property type="match status" value="2"/>
</dbReference>
<dbReference type="AlphaFoldDB" id="A0A2I0HV14"/>
<organism evidence="15 16">
    <name type="scientific">Punica granatum</name>
    <name type="common">Pomegranate</name>
    <dbReference type="NCBI Taxonomy" id="22663"/>
    <lineage>
        <taxon>Eukaryota</taxon>
        <taxon>Viridiplantae</taxon>
        <taxon>Streptophyta</taxon>
        <taxon>Embryophyta</taxon>
        <taxon>Tracheophyta</taxon>
        <taxon>Spermatophyta</taxon>
        <taxon>Magnoliopsida</taxon>
        <taxon>eudicotyledons</taxon>
        <taxon>Gunneridae</taxon>
        <taxon>Pentapetalae</taxon>
        <taxon>rosids</taxon>
        <taxon>malvids</taxon>
        <taxon>Myrtales</taxon>
        <taxon>Lythraceae</taxon>
        <taxon>Punica</taxon>
    </lineage>
</organism>
<dbReference type="SMART" id="SM00369">
    <property type="entry name" value="LRR_TYP"/>
    <property type="match status" value="9"/>
</dbReference>
<dbReference type="PANTHER" id="PTHR48061">
    <property type="entry name" value="LEUCINE-RICH REPEAT RECEPTOR PROTEIN KINASE EMS1-LIKE-RELATED"/>
    <property type="match status" value="1"/>
</dbReference>
<keyword evidence="6 13" id="KW-0732">Signal</keyword>
<dbReference type="InterPro" id="IPR003591">
    <property type="entry name" value="Leu-rich_rpt_typical-subtyp"/>
</dbReference>
<dbReference type="PANTHER" id="PTHR48061:SF12">
    <property type="entry name" value="DISEASE RESISTANCE LIKE PROTEIN"/>
    <property type="match status" value="1"/>
</dbReference>
<keyword evidence="16" id="KW-1185">Reference proteome</keyword>
<gene>
    <name evidence="15" type="ORF">CRG98_044003</name>
</gene>
<feature type="chain" id="PRO_5014132016" description="Leucine-rich repeat-containing N-terminal plant-type domain-containing protein" evidence="13">
    <location>
        <begin position="24"/>
        <end position="1165"/>
    </location>
</feature>
<dbReference type="InterPro" id="IPR032675">
    <property type="entry name" value="LRR_dom_sf"/>
</dbReference>
<dbReference type="Pfam" id="PF00560">
    <property type="entry name" value="LRR_1"/>
    <property type="match status" value="9"/>
</dbReference>
<evidence type="ECO:0000256" key="11">
    <source>
        <dbReference type="ARBA" id="ARBA00023180"/>
    </source>
</evidence>
<evidence type="ECO:0000256" key="7">
    <source>
        <dbReference type="ARBA" id="ARBA00022737"/>
    </source>
</evidence>
<dbReference type="InterPro" id="IPR001611">
    <property type="entry name" value="Leu-rich_rpt"/>
</dbReference>
<evidence type="ECO:0000313" key="15">
    <source>
        <dbReference type="EMBL" id="PKI35549.1"/>
    </source>
</evidence>
<dbReference type="EMBL" id="PGOL01005256">
    <property type="protein sequence ID" value="PKI35549.1"/>
    <property type="molecule type" value="Genomic_DNA"/>
</dbReference>
<evidence type="ECO:0000256" key="5">
    <source>
        <dbReference type="ARBA" id="ARBA00022692"/>
    </source>
</evidence>
<keyword evidence="7" id="KW-0677">Repeat</keyword>
<comment type="similarity">
    <text evidence="2">Belongs to the RLP family.</text>
</comment>
<evidence type="ECO:0000256" key="2">
    <source>
        <dbReference type="ARBA" id="ARBA00009592"/>
    </source>
</evidence>
<dbReference type="Pfam" id="PF08263">
    <property type="entry name" value="LRRNT_2"/>
    <property type="match status" value="1"/>
</dbReference>
<evidence type="ECO:0000313" key="16">
    <source>
        <dbReference type="Proteomes" id="UP000233551"/>
    </source>
</evidence>
<keyword evidence="5" id="KW-0812">Transmembrane</keyword>
<keyword evidence="4" id="KW-0433">Leucine-rich repeat</keyword>
<keyword evidence="11" id="KW-0325">Glycoprotein</keyword>
<dbReference type="InterPro" id="IPR013210">
    <property type="entry name" value="LRR_N_plant-typ"/>
</dbReference>
<dbReference type="SUPFAM" id="SSF52058">
    <property type="entry name" value="L domain-like"/>
    <property type="match status" value="2"/>
</dbReference>
<name>A0A2I0HV14_PUNGR</name>
<sequence>MASSVHLWILFVHLLCLCSRTRSVTLPDCHGEDMSALLQFKDSIIIDESASNEPRAYPKTKSWKLDGTNGSSPSKCCSWDGVECSDNTGLVIALDLSSSYLYGSIDSSSSLFRLSHLRRIDLSDNDFNQSRIPSEFSLLSGLTHLNLSDSAFSGQIPLEIAKLTGLVSLDLSCNPDSDTRKQDLELPNPGLSTLVQSLTNLEVLSLSSVDISSEVPESITSLSSLRSLFLDPSGIHGVFPAAVFQLPKLQHINLAHNSDLKGQLPYFNSTSLLQRLWLSWTSFSGELPASLGNLRSLKDLRLDNAQFTGPLPNSIGNLHSLNFLDISFCNFLGPIPNSFGSLTKLTYLDIGHSQFIGQLPNSVENLHSLNHLDIYNCNFSGSIPSSFSNLTEITYLDVRENQFTPRALGSLSWLWKMTKLNTWDLNDMSISGEIPATVGNLSQLASLQLDGNQLKGQIPPSIGNLNKLFSLGLNRNELEGHIPLQLMNFTQLTELFLGFNQMSGFIPSYLMNFTQMTHLDLSNNKFEGTIPSSISQLQNLILLRLSRNNLSGAVELDTFLQFKELGFLELSWNKLTCLPATKRNLSLPSFDYLELASCNLNEFPSFLEDQEYTRTLDLSNNNIHGEIPQWVWNMSVEFMNLSHNSLQLPNRISPEFGGPSAELCVYSRSDIKLVARTSPGKLPSLICNLSSLVILDLSFNFLGNTSDTLSVLNLQSNRFSGTIPQFISSGTQLKMISLSQNNFGGKLPRSLANCSRLEFIDFADNQMNDTFPSWLGSLPELRVLILRSNQLHGAIGKPNSNFSFQNLRIIDLSRNSFSGNLPLGYFQHWNSMKVVDNITGGMSYMQESFLPSIHRDTSYYNYTMTIINKGLELYYAKISDVFTAIDLSGNLFTGDIPEVIGELKELHLLNLSNNFLTGQIPASLGNLGALESLDLSRNRLSGEIPQELSRLNFLSVFNVSYNNLTGPIPRGEQFETFPNSSFQGNKGLCGIDLSRKCAESKMEPTGPPTSEADRTSNFRRGAHTEGERVRSIPKVIVPREQGPVGVAISRICEESEMFLTGTPTSEEKGSWFKFDWRVVLAGYGSGLVIGAIIGSVLISDQRGWLAAVIVGVQEYRRRRQRSRKARTELVRIICDKISAYILRSSVSLCDVNGIRSRKKGSDTAG</sequence>
<evidence type="ECO:0000256" key="10">
    <source>
        <dbReference type="ARBA" id="ARBA00023170"/>
    </source>
</evidence>